<reference evidence="3" key="1">
    <citation type="submission" date="2012-08" db="EMBL/GenBank/DDBJ databases">
        <title>The Genome Sequence of Wuchereria bancrofti.</title>
        <authorList>
            <person name="Nutman T.B."/>
            <person name="Fink D.L."/>
            <person name="Russ C."/>
            <person name="Young S."/>
            <person name="Zeng Q."/>
            <person name="Koehrsen M."/>
            <person name="Alvarado L."/>
            <person name="Berlin A."/>
            <person name="Chapman S.B."/>
            <person name="Chen Z."/>
            <person name="Freedman E."/>
            <person name="Gellesch M."/>
            <person name="Goldberg J."/>
            <person name="Griggs A."/>
            <person name="Gujja S."/>
            <person name="Heilman E.R."/>
            <person name="Heiman D."/>
            <person name="Hepburn T."/>
            <person name="Howarth C."/>
            <person name="Jen D."/>
            <person name="Larson L."/>
            <person name="Lewis B."/>
            <person name="Mehta T."/>
            <person name="Park D."/>
            <person name="Pearson M."/>
            <person name="Roberts A."/>
            <person name="Saif S."/>
            <person name="Shea T."/>
            <person name="Shenoy N."/>
            <person name="Sisk P."/>
            <person name="Stolte C."/>
            <person name="Sykes S."/>
            <person name="Walk T."/>
            <person name="White J."/>
            <person name="Yandava C."/>
            <person name="Haas B."/>
            <person name="Henn M.R."/>
            <person name="Nusbaum C."/>
            <person name="Birren B."/>
        </authorList>
    </citation>
    <scope>NUCLEOTIDE SEQUENCE [LARGE SCALE GENOMIC DNA]</scope>
    <source>
        <strain evidence="3">NA</strain>
    </source>
</reference>
<name>J9DNX3_WUCBA</name>
<comment type="caution">
    <text evidence="2">The sequence shown here is derived from an EMBL/GenBank/DDBJ whole genome shotgun (WGS) entry which is preliminary data.</text>
</comment>
<evidence type="ECO:0008006" key="4">
    <source>
        <dbReference type="Google" id="ProtNLM"/>
    </source>
</evidence>
<keyword evidence="1" id="KW-0812">Transmembrane</keyword>
<dbReference type="EMBL" id="ADBV01019215">
    <property type="protein sequence ID" value="EJW71211.1"/>
    <property type="molecule type" value="Genomic_DNA"/>
</dbReference>
<evidence type="ECO:0000313" key="2">
    <source>
        <dbReference type="EMBL" id="EJW71211.1"/>
    </source>
</evidence>
<feature type="transmembrane region" description="Helical" evidence="1">
    <location>
        <begin position="34"/>
        <end position="56"/>
    </location>
</feature>
<sequence>TCSIIWALKMLPAGISTSMYFMKADQFALMILRFANLATILNLLILTLNEYVYIIYPFHYRRLVT</sequence>
<proteinExistence type="predicted"/>
<organism evidence="2 3">
    <name type="scientific">Wuchereria bancrofti</name>
    <dbReference type="NCBI Taxonomy" id="6293"/>
    <lineage>
        <taxon>Eukaryota</taxon>
        <taxon>Metazoa</taxon>
        <taxon>Ecdysozoa</taxon>
        <taxon>Nematoda</taxon>
        <taxon>Chromadorea</taxon>
        <taxon>Rhabditida</taxon>
        <taxon>Spirurina</taxon>
        <taxon>Spiruromorpha</taxon>
        <taxon>Filarioidea</taxon>
        <taxon>Onchocercidae</taxon>
        <taxon>Wuchereria</taxon>
    </lineage>
</organism>
<protein>
    <recommendedName>
        <fullName evidence="4">G-protein coupled receptors family 1 profile domain-containing protein</fullName>
    </recommendedName>
</protein>
<keyword evidence="1" id="KW-0472">Membrane</keyword>
<feature type="transmembrane region" description="Helical" evidence="1">
    <location>
        <begin position="6"/>
        <end position="22"/>
    </location>
</feature>
<feature type="non-terminal residue" evidence="2">
    <location>
        <position position="65"/>
    </location>
</feature>
<feature type="non-terminal residue" evidence="2">
    <location>
        <position position="1"/>
    </location>
</feature>
<gene>
    <name evidence="2" type="ORF">WUBG_17882</name>
</gene>
<evidence type="ECO:0000313" key="3">
    <source>
        <dbReference type="Proteomes" id="UP000004810"/>
    </source>
</evidence>
<evidence type="ECO:0000256" key="1">
    <source>
        <dbReference type="SAM" id="Phobius"/>
    </source>
</evidence>
<dbReference type="Proteomes" id="UP000004810">
    <property type="component" value="Unassembled WGS sequence"/>
</dbReference>
<dbReference type="AlphaFoldDB" id="J9DNX3"/>
<accession>J9DNX3</accession>
<keyword evidence="1" id="KW-1133">Transmembrane helix</keyword>